<keyword evidence="4 9" id="KW-0548">Nucleotidyltransferase</keyword>
<comment type="caution">
    <text evidence="9">The sequence shown here is derived from an EMBL/GenBank/DDBJ whole genome shotgun (WGS) entry which is preliminary data.</text>
</comment>
<dbReference type="Pfam" id="PF03167">
    <property type="entry name" value="UDG"/>
    <property type="match status" value="1"/>
</dbReference>
<dbReference type="InterPro" id="IPR005122">
    <property type="entry name" value="Uracil-DNA_glycosylase-like"/>
</dbReference>
<comment type="catalytic activity">
    <reaction evidence="7">
        <text>DNA(n) + a 2'-deoxyribonucleoside 5'-triphosphate = DNA(n+1) + diphosphate</text>
        <dbReference type="Rhea" id="RHEA:22508"/>
        <dbReference type="Rhea" id="RHEA-COMP:17339"/>
        <dbReference type="Rhea" id="RHEA-COMP:17340"/>
        <dbReference type="ChEBI" id="CHEBI:33019"/>
        <dbReference type="ChEBI" id="CHEBI:61560"/>
        <dbReference type="ChEBI" id="CHEBI:173112"/>
        <dbReference type="EC" id="2.7.7.7"/>
    </reaction>
</comment>
<dbReference type="NCBIfam" id="TIGR00594">
    <property type="entry name" value="polc"/>
    <property type="match status" value="1"/>
</dbReference>
<dbReference type="SMART" id="SM00481">
    <property type="entry name" value="POLIIIAc"/>
    <property type="match status" value="1"/>
</dbReference>
<keyword evidence="3 9" id="KW-0808">Transferase</keyword>
<dbReference type="InterPro" id="IPR004013">
    <property type="entry name" value="PHP_dom"/>
</dbReference>
<evidence type="ECO:0000256" key="6">
    <source>
        <dbReference type="ARBA" id="ARBA00022932"/>
    </source>
</evidence>
<feature type="domain" description="Polymerase/histidinol phosphatase N-terminal" evidence="8">
    <location>
        <begin position="3"/>
        <end position="70"/>
    </location>
</feature>
<keyword evidence="6" id="KW-0239">DNA-directed DNA polymerase</keyword>
<dbReference type="PANTHER" id="PTHR32294:SF0">
    <property type="entry name" value="DNA POLYMERASE III SUBUNIT ALPHA"/>
    <property type="match status" value="1"/>
</dbReference>
<dbReference type="InterPro" id="IPR041931">
    <property type="entry name" value="DNA_pol3_alpha_thumb_dom"/>
</dbReference>
<dbReference type="EMBL" id="JBEPNW010000008">
    <property type="protein sequence ID" value="MET3870057.1"/>
    <property type="molecule type" value="Genomic_DNA"/>
</dbReference>
<dbReference type="InterPro" id="IPR036895">
    <property type="entry name" value="Uracil-DNA_glycosylase-like_sf"/>
</dbReference>
<protein>
    <recommendedName>
        <fullName evidence="2">DNA polymerase III subunit alpha</fullName>
        <ecNumber evidence="1">2.7.7.7</ecNumber>
    </recommendedName>
</protein>
<dbReference type="InterPro" id="IPR029460">
    <property type="entry name" value="DNAPol_HHH"/>
</dbReference>
<evidence type="ECO:0000256" key="3">
    <source>
        <dbReference type="ARBA" id="ARBA00022679"/>
    </source>
</evidence>
<dbReference type="GO" id="GO:0003887">
    <property type="term" value="F:DNA-directed DNA polymerase activity"/>
    <property type="evidence" value="ECO:0007669"/>
    <property type="project" value="UniProtKB-EC"/>
</dbReference>
<dbReference type="RefSeq" id="WP_209651169.1">
    <property type="nucleotide sequence ID" value="NZ_JBEPNW010000008.1"/>
</dbReference>
<evidence type="ECO:0000256" key="5">
    <source>
        <dbReference type="ARBA" id="ARBA00022705"/>
    </source>
</evidence>
<accession>A0ABV2NU41</accession>
<dbReference type="InterPro" id="IPR011708">
    <property type="entry name" value="DNA_pol3_alpha_NTPase_dom"/>
</dbReference>
<keyword evidence="5" id="KW-0235">DNA replication</keyword>
<dbReference type="Pfam" id="PF02811">
    <property type="entry name" value="PHP"/>
    <property type="match status" value="1"/>
</dbReference>
<dbReference type="InterPro" id="IPR016195">
    <property type="entry name" value="Pol/histidinol_Pase-like"/>
</dbReference>
<dbReference type="Gene3D" id="3.20.20.140">
    <property type="entry name" value="Metal-dependent hydrolases"/>
    <property type="match status" value="1"/>
</dbReference>
<evidence type="ECO:0000256" key="7">
    <source>
        <dbReference type="ARBA" id="ARBA00049244"/>
    </source>
</evidence>
<dbReference type="Pfam" id="PF17657">
    <property type="entry name" value="DNA_pol3_finger"/>
    <property type="match status" value="1"/>
</dbReference>
<name>A0ABV2NU41_9HYPH</name>
<dbReference type="Gene3D" id="1.10.150.870">
    <property type="match status" value="1"/>
</dbReference>
<sequence>MHAVLAARTNFSIGESILSIESLVDRAVGAGAKAVGVTDTMSATSLIELTQKAQKAGIKPVIGCRLRLVDDVTWRKTKEDKKAPPEFFVTWYVLSQAGLMALYRLLSLANSEERFYNNAKLSFDDLYAELANVTAADVAIATSDAHSVVAHKSASQILTKISDALSASNTFCTLVPIDTPYWDTQNVKALQLAEELGLPTLVAAPALYEEGSADAADIMNAVTRNVKLTEPWAWFNPVRDLHPKTLQELVRDVKAAAKRLEEFRGVPTKGRFSEGMKNTARLVDMVTFAWAKSAPSLPIMAPDEFKAVVEACTKGWHERFTAPVFGHRPSNQELKDVYQPRLRYELTVLKNLSFSGYFLLVQDVVVWAKSQGILVGPGRGSVGGSLVAYLMGITDCDPLRFELLFERFINPERIDLPDADLDFMSERRHEVFQYLIRKYGTARVAGVSNYGRLGASSAIRDVSRVFGLNEELYRCSKFVPKKHGQPVKLAEAAAEVTEIGAFAAGNPEIWDTAKKLEGCLRNLSQHAAGVVVGGVDLVERAVIERRKAPSKPKEGEEPVPDLPVVCWDKRIVEDQGLVKMDILGLNTLDLIALTLDYIRKRRGKKVDLLRIPLDEPKVLDNFARAISTGIFQFEGGGMRRLLKELGKDGTITFDDITAATALYRPGPMESGMMDSYWKRKQGIESVDYDHPLLEPVLSPTYGVFVYQEQVMKASQVIAGYSGAQADKLRKIMGKKLPEEMKKERGKFVEGCVATVDCTPEWAGLLFDKIEGFAGYGFNKSHSVEYTLISYQAMYLKTHYPVEFFAAALTLMPQDKLPGLMKDAERMGIEVDLPDINHSTNQFEIVTDTRLCMPFNRIKGISALTTEAILKARGDGAGPFKSKEDLTARVERRRCNVKHVGLLDLVGAFADIEPGQLPRRHPDRIKDQRELIPGLITAHVPISREMHRDRDSRIKILEVFADYSDGCAEDGMPVKMTTGKNMRFMVILDAPSKGEDTSGRMSYDNRGSYCVSEWVQEALDANDLSRADAYWTALIKRPKAGKQVSASEIATYGPYLAREIEILKPPVIVLLGSTTVRQFIPDFKGKASEVAGEVVYHKGLDANLVIGFAPGEIFHDASKQAKLNEVFEVAAALMSD</sequence>
<keyword evidence="10" id="KW-1185">Reference proteome</keyword>
<evidence type="ECO:0000256" key="2">
    <source>
        <dbReference type="ARBA" id="ARBA00019114"/>
    </source>
</evidence>
<dbReference type="Gene3D" id="1.10.10.1600">
    <property type="entry name" value="Bacterial DNA polymerase III alpha subunit, thumb domain"/>
    <property type="match status" value="1"/>
</dbReference>
<dbReference type="SUPFAM" id="SSF89550">
    <property type="entry name" value="PHP domain-like"/>
    <property type="match status" value="1"/>
</dbReference>
<organism evidence="9 10">
    <name type="scientific">Methylobacterium radiotolerans</name>
    <dbReference type="NCBI Taxonomy" id="31998"/>
    <lineage>
        <taxon>Bacteria</taxon>
        <taxon>Pseudomonadati</taxon>
        <taxon>Pseudomonadota</taxon>
        <taxon>Alphaproteobacteria</taxon>
        <taxon>Hyphomicrobiales</taxon>
        <taxon>Methylobacteriaceae</taxon>
        <taxon>Methylobacterium</taxon>
    </lineage>
</organism>
<dbReference type="InterPro" id="IPR040982">
    <property type="entry name" value="DNA_pol3_finger"/>
</dbReference>
<dbReference type="PANTHER" id="PTHR32294">
    <property type="entry name" value="DNA POLYMERASE III SUBUNIT ALPHA"/>
    <property type="match status" value="1"/>
</dbReference>
<evidence type="ECO:0000313" key="10">
    <source>
        <dbReference type="Proteomes" id="UP001549119"/>
    </source>
</evidence>
<dbReference type="InterPro" id="IPR003141">
    <property type="entry name" value="Pol/His_phosphatase_N"/>
</dbReference>
<proteinExistence type="predicted"/>
<dbReference type="Pfam" id="PF14579">
    <property type="entry name" value="HHH_6"/>
    <property type="match status" value="1"/>
</dbReference>
<dbReference type="SUPFAM" id="SSF52141">
    <property type="entry name" value="Uracil-DNA glycosylase-like"/>
    <property type="match status" value="1"/>
</dbReference>
<reference evidence="9 10" key="1">
    <citation type="submission" date="2024-06" db="EMBL/GenBank/DDBJ databases">
        <title>Genomics of switchgrass bacterial isolates.</title>
        <authorList>
            <person name="Shade A."/>
        </authorList>
    </citation>
    <scope>NUCLEOTIDE SEQUENCE [LARGE SCALE GENOMIC DNA]</scope>
    <source>
        <strain evidence="9 10">PvP084</strain>
    </source>
</reference>
<evidence type="ECO:0000256" key="4">
    <source>
        <dbReference type="ARBA" id="ARBA00022695"/>
    </source>
</evidence>
<dbReference type="Pfam" id="PF07733">
    <property type="entry name" value="DNA_pol3_alpha"/>
    <property type="match status" value="1"/>
</dbReference>
<evidence type="ECO:0000256" key="1">
    <source>
        <dbReference type="ARBA" id="ARBA00012417"/>
    </source>
</evidence>
<evidence type="ECO:0000259" key="8">
    <source>
        <dbReference type="SMART" id="SM00481"/>
    </source>
</evidence>
<dbReference type="Gene3D" id="3.40.470.10">
    <property type="entry name" value="Uracil-DNA glycosylase-like domain"/>
    <property type="match status" value="1"/>
</dbReference>
<evidence type="ECO:0000313" key="9">
    <source>
        <dbReference type="EMBL" id="MET3870057.1"/>
    </source>
</evidence>
<dbReference type="InterPro" id="IPR004805">
    <property type="entry name" value="DnaE2/DnaE/PolC"/>
</dbReference>
<dbReference type="EC" id="2.7.7.7" evidence="1"/>
<dbReference type="Proteomes" id="UP001549119">
    <property type="component" value="Unassembled WGS sequence"/>
</dbReference>
<gene>
    <name evidence="9" type="ORF">ABIC20_007442</name>
</gene>